<gene>
    <name evidence="2" type="ORF">LCGC14_2088420</name>
</gene>
<feature type="region of interest" description="Disordered" evidence="1">
    <location>
        <begin position="56"/>
        <end position="75"/>
    </location>
</feature>
<reference evidence="2" key="1">
    <citation type="journal article" date="2015" name="Nature">
        <title>Complex archaea that bridge the gap between prokaryotes and eukaryotes.</title>
        <authorList>
            <person name="Spang A."/>
            <person name="Saw J.H."/>
            <person name="Jorgensen S.L."/>
            <person name="Zaremba-Niedzwiedzka K."/>
            <person name="Martijn J."/>
            <person name="Lind A.E."/>
            <person name="van Eijk R."/>
            <person name="Schleper C."/>
            <person name="Guy L."/>
            <person name="Ettema T.J."/>
        </authorList>
    </citation>
    <scope>NUCLEOTIDE SEQUENCE</scope>
</reference>
<name>A0A0F9GRN6_9ZZZZ</name>
<proteinExistence type="predicted"/>
<organism evidence="2">
    <name type="scientific">marine sediment metagenome</name>
    <dbReference type="NCBI Taxonomy" id="412755"/>
    <lineage>
        <taxon>unclassified sequences</taxon>
        <taxon>metagenomes</taxon>
        <taxon>ecological metagenomes</taxon>
    </lineage>
</organism>
<sequence>MNHTVTVDLPTDTQDECNIYEPCQFLLGSFCVLFGEGVVTQDGHTYKLSVCPASGEKRYDDRGGQLMSKMRQVKE</sequence>
<evidence type="ECO:0000313" key="2">
    <source>
        <dbReference type="EMBL" id="KKL72090.1"/>
    </source>
</evidence>
<comment type="caution">
    <text evidence="2">The sequence shown here is derived from an EMBL/GenBank/DDBJ whole genome shotgun (WGS) entry which is preliminary data.</text>
</comment>
<evidence type="ECO:0000256" key="1">
    <source>
        <dbReference type="SAM" id="MobiDB-lite"/>
    </source>
</evidence>
<dbReference type="EMBL" id="LAZR01025380">
    <property type="protein sequence ID" value="KKL72090.1"/>
    <property type="molecule type" value="Genomic_DNA"/>
</dbReference>
<dbReference type="AlphaFoldDB" id="A0A0F9GRN6"/>
<accession>A0A0F9GRN6</accession>
<protein>
    <submittedName>
        <fullName evidence="2">Uncharacterized protein</fullName>
    </submittedName>
</protein>